<dbReference type="InterPro" id="IPR049062">
    <property type="entry name" value="NAD_Glu_DH_ACT2"/>
</dbReference>
<dbReference type="Pfam" id="PF21076">
    <property type="entry name" value="GDH_ACT2"/>
    <property type="match status" value="1"/>
</dbReference>
<dbReference type="Gene3D" id="3.40.50.720">
    <property type="entry name" value="NAD(P)-binding Rossmann-like Domain"/>
    <property type="match status" value="1"/>
</dbReference>
<gene>
    <name evidence="7" type="ORF">GCM10007414_04460</name>
</gene>
<feature type="domain" description="NAD-glutamate dehydrogenase catalytic" evidence="2">
    <location>
        <begin position="728"/>
        <end position="1220"/>
    </location>
</feature>
<dbReference type="InterPro" id="IPR036291">
    <property type="entry name" value="NAD(P)-bd_dom_sf"/>
</dbReference>
<dbReference type="Pfam" id="PF05088">
    <property type="entry name" value="Bac_GDH_CD"/>
    <property type="match status" value="1"/>
</dbReference>
<evidence type="ECO:0000259" key="3">
    <source>
        <dbReference type="Pfam" id="PF21074"/>
    </source>
</evidence>
<feature type="domain" description="NAD-glutamate dehydrogenase ACT3" evidence="6">
    <location>
        <begin position="549"/>
        <end position="627"/>
    </location>
</feature>
<dbReference type="InterPro" id="IPR048381">
    <property type="entry name" value="GDH_C"/>
</dbReference>
<keyword evidence="1" id="KW-0560">Oxidoreductase</keyword>
<dbReference type="InterPro" id="IPR028971">
    <property type="entry name" value="NAD-GDH_cat"/>
</dbReference>
<dbReference type="Pfam" id="PF21077">
    <property type="entry name" value="GDH_ACT3"/>
    <property type="match status" value="1"/>
</dbReference>
<dbReference type="Proteomes" id="UP000651977">
    <property type="component" value="Unassembled WGS sequence"/>
</dbReference>
<dbReference type="PIRSF" id="PIRSF036761">
    <property type="entry name" value="GDH_Mll4104"/>
    <property type="match status" value="1"/>
</dbReference>
<dbReference type="PANTHER" id="PTHR43403:SF1">
    <property type="entry name" value="NAD-SPECIFIC GLUTAMATE DEHYDROGENASE"/>
    <property type="match status" value="1"/>
</dbReference>
<dbReference type="InterPro" id="IPR046346">
    <property type="entry name" value="Aminoacid_DH-like_N_sf"/>
</dbReference>
<keyword evidence="8" id="KW-1185">Reference proteome</keyword>
<sequence length="1610" mass="182198">MTRAQQHTSVLLQKVYQIVHQKLDPKVAPLAEEFIARLFSGMGSDDLANRSDSDLYGVGLGLWNTLNQTATCDRHIKVYNPELSRHGWQSTHTIIEIVVPDSPFLVDSIRMALGRSGINTHLLMHQPMRIERGDNNQVLALHNVKHEEIGNQTVFMIEIDRQSDERALQHLSKELNTVLDDVSVVVNDWPAMLTKLKQVTADLAASKGAKDDQLLAQSTAFLSWMADNNFTLMGYRHYSLKKVKGDLQLLPDDKGCLGLYREYQSDKVVSLSSYTHAGRELATNSVPLVLNKSNHKSRVHRPAYIDHVGVKIFDDKGNVVGEHRFIGLYASSIYNRSALEIPLINQKLARIMVNSGLPEGSHAYKSLLNIMETYPRDELIQATEEELLEIGLGVEQIQERDLVKLFVRKDIYGRFYSCLIYTNKERYNTALRIESQRILKQHFKSDEEVEFSTYFTEGAMARTQYMVRVKDYNQEFDLSNLETNLIEAARTWEDRLVDSLVSNFGEERAIELSNLYQTAFPRSYKENVLPGSAVADIIQFEELSDEHQLGMLFYRPQEEAAQSNSVRLKLFHLNEPLYLSDILPMLENMGLRVIGETPYRLLTSEGKVYWLLDFSMLFVGSGSLDMEKNRDNFQQALANIWAGKLEDDGFNRLVLAAQASGRDVALLRAYAKYMRQIGSSFSQSYIEETFANYPEIAVLLLELFRRRFNPSLKPAPKTEQKIEEKLISLLDGVENLDDDRIIRRYLEMIKATLRTNFYQLNQAKQVKDYISFKMNPSQLSDMPQPVPMFEIFVYSPRVEGVHLRGGKVARGGLRWSDRREDFRTEVLGLVKAQQVKNTVIVPVGAKGGFVCKQLPSPSEREAWLEEGKACYRIFIRGLLDITDNNVKGEIVPPAQVVRRDDDDPYLVVAADKGTATFSDIANQLSQEYQFWMGDAFASGGSNGYDHKGMGITARGAWESVKRHFREIGIDCQSTDFSCVAVGDMAGDVFGNGMLLSEHTCLVAAFNHMHIIIDPTPNAAASYQERKRLFELPRSSWADYDKSLISEGGGVFLRSAKSISLTPQIQKLLDTKETQVTPNALIKLILCAPVDLFWNGGIGTYIKASSESDADVGDRANDALRINGKQLRAKIVGEGGNLGITQLGRIEIASHGGRINTDFTDNVGGVDCSDNEVNIKILLNGLVANGDLTEKQRNKLLVDMTENVAEIVLDNAYRQGQSISLTEHLGATTAKEVIRFMHALERDGLLDRSLEFLPSDEELIERQSNGQGLTRPELAVLVAYGKMVLKEWFNVEDVTEDPYLSQTLIKSFPVLLQQRYSEQMQQHPLRQEIVATRLANRVVDHAGFNFVTRLLEETGSSAAEICTCYVTACEVFGIWELFEKIEALDNQISAQLQLKMMNSLRRMVRRATRRFLTLRDRSLSITEQIERYRPSYLTLQDTLMEVLAAEEVALVNKESQDLQAKQVPADIACAMAKMNSLYSVLDLTEIAEQAEQDIVEVAKLYFNLGAKIGLHWFLEQINQQGVDNHWQALARSSFREDLDWQQRLLTISALKWAAKLESEQPLDDWLLAHDSVLDRWNHMLADFKTGNSHEFAKFSVLLRELNLLNLNCAIN</sequence>
<evidence type="ECO:0000313" key="8">
    <source>
        <dbReference type="Proteomes" id="UP000651977"/>
    </source>
</evidence>
<dbReference type="Pfam" id="PF21074">
    <property type="entry name" value="GDH_C"/>
    <property type="match status" value="1"/>
</dbReference>
<dbReference type="EMBL" id="BMDY01000002">
    <property type="protein sequence ID" value="GGA94830.1"/>
    <property type="molecule type" value="Genomic_DNA"/>
</dbReference>
<reference evidence="8" key="1">
    <citation type="journal article" date="2019" name="Int. J. Syst. Evol. Microbiol.">
        <title>The Global Catalogue of Microorganisms (GCM) 10K type strain sequencing project: providing services to taxonomists for standard genome sequencing and annotation.</title>
        <authorList>
            <consortium name="The Broad Institute Genomics Platform"/>
            <consortium name="The Broad Institute Genome Sequencing Center for Infectious Disease"/>
            <person name="Wu L."/>
            <person name="Ma J."/>
        </authorList>
    </citation>
    <scope>NUCLEOTIDE SEQUENCE [LARGE SCALE GENOMIC DNA]</scope>
    <source>
        <strain evidence="8">CGMCC 1.10131</strain>
    </source>
</reference>
<evidence type="ECO:0000259" key="4">
    <source>
        <dbReference type="Pfam" id="PF21075"/>
    </source>
</evidence>
<dbReference type="SUPFAM" id="SSF51735">
    <property type="entry name" value="NAD(P)-binding Rossmann-fold domains"/>
    <property type="match status" value="1"/>
</dbReference>
<feature type="domain" description="NAD-glutamate dehydrogenase N-terminal ACT1" evidence="4">
    <location>
        <begin position="34"/>
        <end position="175"/>
    </location>
</feature>
<dbReference type="InterPro" id="IPR049058">
    <property type="entry name" value="NAD_Glu_DH_HM2"/>
</dbReference>
<dbReference type="Pfam" id="PF21075">
    <property type="entry name" value="GDH_ACT1"/>
    <property type="match status" value="1"/>
</dbReference>
<evidence type="ECO:0000259" key="5">
    <source>
        <dbReference type="Pfam" id="PF21076"/>
    </source>
</evidence>
<dbReference type="InterPro" id="IPR049056">
    <property type="entry name" value="NAD_Glu_DH_HM3"/>
</dbReference>
<dbReference type="InterPro" id="IPR049059">
    <property type="entry name" value="NAD_Glu_DH_HM1"/>
</dbReference>
<feature type="domain" description="NAD-specific glutamate dehydrogenase C-terminal" evidence="3">
    <location>
        <begin position="1265"/>
        <end position="1601"/>
    </location>
</feature>
<evidence type="ECO:0000259" key="2">
    <source>
        <dbReference type="Pfam" id="PF05088"/>
    </source>
</evidence>
<dbReference type="InterPro" id="IPR024727">
    <property type="entry name" value="NAD_Glu_DH_N_ACT1"/>
</dbReference>
<accession>A0ABQ1HWL8</accession>
<dbReference type="Pfam" id="PF21078">
    <property type="entry name" value="GDH_HM3"/>
    <property type="match status" value="1"/>
</dbReference>
<evidence type="ECO:0000313" key="7">
    <source>
        <dbReference type="EMBL" id="GGA94830.1"/>
    </source>
</evidence>
<protein>
    <submittedName>
        <fullName evidence="7">NAD-glutamate dehydrogenase</fullName>
    </submittedName>
</protein>
<dbReference type="Pfam" id="PF21073">
    <property type="entry name" value="GDH_HM1"/>
    <property type="match status" value="1"/>
</dbReference>
<dbReference type="Pfam" id="PF21079">
    <property type="entry name" value="GDH_HM2"/>
    <property type="match status" value="1"/>
</dbReference>
<feature type="domain" description="NAD-glutamate dehydrogenase ACT2" evidence="5">
    <location>
        <begin position="404"/>
        <end position="493"/>
    </location>
</feature>
<dbReference type="RefSeq" id="WP_055731471.1">
    <property type="nucleotide sequence ID" value="NZ_BMDY01000002.1"/>
</dbReference>
<comment type="caution">
    <text evidence="7">The sequence shown here is derived from an EMBL/GenBank/DDBJ whole genome shotgun (WGS) entry which is preliminary data.</text>
</comment>
<dbReference type="InterPro" id="IPR007780">
    <property type="entry name" value="NAD_Glu_DH_bac"/>
</dbReference>
<proteinExistence type="predicted"/>
<evidence type="ECO:0000259" key="6">
    <source>
        <dbReference type="Pfam" id="PF21077"/>
    </source>
</evidence>
<organism evidence="7 8">
    <name type="scientific">Agarivorans gilvus</name>
    <dbReference type="NCBI Taxonomy" id="680279"/>
    <lineage>
        <taxon>Bacteria</taxon>
        <taxon>Pseudomonadati</taxon>
        <taxon>Pseudomonadota</taxon>
        <taxon>Gammaproteobacteria</taxon>
        <taxon>Alteromonadales</taxon>
        <taxon>Alteromonadaceae</taxon>
        <taxon>Agarivorans</taxon>
    </lineage>
</organism>
<dbReference type="SUPFAM" id="SSF53223">
    <property type="entry name" value="Aminoacid dehydrogenase-like, N-terminal domain"/>
    <property type="match status" value="1"/>
</dbReference>
<dbReference type="PANTHER" id="PTHR43403">
    <property type="entry name" value="NAD-SPECIFIC GLUTAMATE DEHYDROGENASE"/>
    <property type="match status" value="1"/>
</dbReference>
<dbReference type="InterPro" id="IPR049064">
    <property type="entry name" value="NAD_Glu_DH_ACT3"/>
</dbReference>
<name>A0ABQ1HWL8_9ALTE</name>
<evidence type="ECO:0000256" key="1">
    <source>
        <dbReference type="ARBA" id="ARBA00023002"/>
    </source>
</evidence>